<dbReference type="STRING" id="578459.A0A194S366"/>
<gene>
    <name evidence="3" type="ORF">RHOBADRAFT_43665</name>
</gene>
<dbReference type="GeneID" id="28974712"/>
<dbReference type="OMA" id="TWTFARN"/>
<organism evidence="3 4">
    <name type="scientific">Rhodotorula graminis (strain WP1)</name>
    <dbReference type="NCBI Taxonomy" id="578459"/>
    <lineage>
        <taxon>Eukaryota</taxon>
        <taxon>Fungi</taxon>
        <taxon>Dikarya</taxon>
        <taxon>Basidiomycota</taxon>
        <taxon>Pucciniomycotina</taxon>
        <taxon>Microbotryomycetes</taxon>
        <taxon>Sporidiobolales</taxon>
        <taxon>Sporidiobolaceae</taxon>
        <taxon>Rhodotorula</taxon>
    </lineage>
</organism>
<dbReference type="SUPFAM" id="SSF53474">
    <property type="entry name" value="alpha/beta-Hydrolases"/>
    <property type="match status" value="1"/>
</dbReference>
<dbReference type="PANTHER" id="PTHR45570:SF1">
    <property type="entry name" value="CARBOXYLIC ESTER HYDROLASE"/>
    <property type="match status" value="1"/>
</dbReference>
<evidence type="ECO:0000256" key="1">
    <source>
        <dbReference type="SAM" id="SignalP"/>
    </source>
</evidence>
<sequence length="558" mass="59341">MVLSSCIARFCAAAPLLGLLAASCKAAPVLDSVVSLNKSISTPHGKVVGSVADNVVRYTVPYAQPPVGDLRWKAASAIGPWNNVDGTQLPQACTQYDVSNTNIIGSEDCLFMNVYAPADAAATAALPVMVWLHGGSFLQGSPSDLDEGARSLASQQRVVVVTVQYRLGIFGFLGYYGYAGNQGLTDVIQALTFVKSDLKAYGADPSQVTLAGQSSGAEMVKTLLVTDAADSLFSRAILQSAPLDYPDQSYATAAELSKYIYKSLNCPDRRVWPCIRQQSVEKMMAVQSDVQQLASVGQWASRSDFAFAEPFRIIIDGRIVTKDFRKVVASGQPLNVPSRPVISSTVKDEGCNGVQKVLSQPLPASFWPTNAPGIVASFFTNRAGDILASGKYDPSNIPDDADAFRNEFIQLTTDFTWVCPTQQTALNSTAASGYRGNVYLAEFDVGISKHAEGENDYCAGGVGHEDDIKLLFRKDVSTSVQGAVSSDVQARWGSFIRTGNPNRAAASLGLVNWPPVAASAGDLNVLVLGADASTGKSAVKKSQRDDICKIGSGLYSPR</sequence>
<proteinExistence type="predicted"/>
<evidence type="ECO:0000313" key="4">
    <source>
        <dbReference type="Proteomes" id="UP000053890"/>
    </source>
</evidence>
<name>A0A194S366_RHOGW</name>
<dbReference type="Pfam" id="PF00135">
    <property type="entry name" value="COesterase"/>
    <property type="match status" value="1"/>
</dbReference>
<evidence type="ECO:0000259" key="2">
    <source>
        <dbReference type="Pfam" id="PF00135"/>
    </source>
</evidence>
<feature type="domain" description="Carboxylesterase type B" evidence="2">
    <location>
        <begin position="38"/>
        <end position="533"/>
    </location>
</feature>
<dbReference type="Gene3D" id="3.40.50.1820">
    <property type="entry name" value="alpha/beta hydrolase"/>
    <property type="match status" value="1"/>
</dbReference>
<dbReference type="OrthoDB" id="408631at2759"/>
<dbReference type="PANTHER" id="PTHR45570">
    <property type="entry name" value="CARBOXYLIC ESTER HYDROLASE"/>
    <property type="match status" value="1"/>
</dbReference>
<dbReference type="AlphaFoldDB" id="A0A194S366"/>
<dbReference type="RefSeq" id="XP_018271227.1">
    <property type="nucleotide sequence ID" value="XM_018414264.1"/>
</dbReference>
<dbReference type="EMBL" id="KQ474078">
    <property type="protein sequence ID" value="KPV75178.1"/>
    <property type="molecule type" value="Genomic_DNA"/>
</dbReference>
<dbReference type="InterPro" id="IPR002018">
    <property type="entry name" value="CarbesteraseB"/>
</dbReference>
<evidence type="ECO:0000313" key="3">
    <source>
        <dbReference type="EMBL" id="KPV75178.1"/>
    </source>
</evidence>
<reference evidence="3 4" key="1">
    <citation type="journal article" date="2015" name="Front. Microbiol.">
        <title>Genome sequence of the plant growth promoting endophytic yeast Rhodotorula graminis WP1.</title>
        <authorList>
            <person name="Firrincieli A."/>
            <person name="Otillar R."/>
            <person name="Salamov A."/>
            <person name="Schmutz J."/>
            <person name="Khan Z."/>
            <person name="Redman R.S."/>
            <person name="Fleck N.D."/>
            <person name="Lindquist E."/>
            <person name="Grigoriev I.V."/>
            <person name="Doty S.L."/>
        </authorList>
    </citation>
    <scope>NUCLEOTIDE SEQUENCE [LARGE SCALE GENOMIC DNA]</scope>
    <source>
        <strain evidence="3 4">WP1</strain>
    </source>
</reference>
<feature type="chain" id="PRO_5008265436" description="Carboxylesterase type B domain-containing protein" evidence="1">
    <location>
        <begin position="27"/>
        <end position="558"/>
    </location>
</feature>
<feature type="signal peptide" evidence="1">
    <location>
        <begin position="1"/>
        <end position="26"/>
    </location>
</feature>
<keyword evidence="4" id="KW-1185">Reference proteome</keyword>
<dbReference type="Proteomes" id="UP000053890">
    <property type="component" value="Unassembled WGS sequence"/>
</dbReference>
<keyword evidence="1" id="KW-0732">Signal</keyword>
<accession>A0A194S366</accession>
<dbReference type="InterPro" id="IPR029058">
    <property type="entry name" value="AB_hydrolase_fold"/>
</dbReference>
<protein>
    <recommendedName>
        <fullName evidence="2">Carboxylesterase type B domain-containing protein</fullName>
    </recommendedName>
</protein>